<sequence>MITELKTCFDDLKARLSELNRHIESERPHHFYPLRDTEQAINPDPIHWANDHLADLWYMSHEQDGRTTRSRHGLILASPETQLLIKEVNDCKEAFARVSRTLRGTSEANLKSALTALDARGSSFRNLIGNASGLRRIHLKQCTRTLPLLNEYPVSCRFTWYAHGRSIKRISVKEAEQALLDIGEEKAHIQAQLKILGNLPPSSKLAQVQTLAPTVRANVVFQSGRKSLNCPVPIFVATDNPHSELPKIKDVPLMPPEGRSRKSREDNLISEAPILPSLRVHTYE</sequence>
<dbReference type="OrthoDB" id="6354133at2"/>
<dbReference type="Proteomes" id="UP000185639">
    <property type="component" value="Unassembled WGS sequence"/>
</dbReference>
<evidence type="ECO:0000313" key="2">
    <source>
        <dbReference type="Proteomes" id="UP000185639"/>
    </source>
</evidence>
<reference evidence="2" key="1">
    <citation type="submission" date="2017-01" db="EMBL/GenBank/DDBJ databases">
        <authorList>
            <person name="Varghese N."/>
            <person name="Submissions S."/>
        </authorList>
    </citation>
    <scope>NUCLEOTIDE SEQUENCE [LARGE SCALE GENOMIC DNA]</scope>
    <source>
        <strain evidence="2">DSM 24913</strain>
    </source>
</reference>
<dbReference type="GO" id="GO:0006274">
    <property type="term" value="P:DNA replication termination"/>
    <property type="evidence" value="ECO:0007669"/>
    <property type="project" value="InterPro"/>
</dbReference>
<organism evidence="1 2">
    <name type="scientific">Thalassolituus maritimus</name>
    <dbReference type="NCBI Taxonomy" id="484498"/>
    <lineage>
        <taxon>Bacteria</taxon>
        <taxon>Pseudomonadati</taxon>
        <taxon>Pseudomonadota</taxon>
        <taxon>Gammaproteobacteria</taxon>
        <taxon>Oceanospirillales</taxon>
        <taxon>Oceanospirillaceae</taxon>
        <taxon>Thalassolituus</taxon>
    </lineage>
</organism>
<name>A0A1N7PZ85_9GAMM</name>
<protein>
    <submittedName>
        <fullName evidence="1">DNA replication terminus site binding protein</fullName>
    </submittedName>
</protein>
<proteinExistence type="predicted"/>
<dbReference type="RefSeq" id="WP_076517754.1">
    <property type="nucleotide sequence ID" value="NZ_FTOH01000012.1"/>
</dbReference>
<dbReference type="STRING" id="484498.SAMN05421686_11258"/>
<dbReference type="GO" id="GO:0005737">
    <property type="term" value="C:cytoplasm"/>
    <property type="evidence" value="ECO:0007669"/>
    <property type="project" value="InterPro"/>
</dbReference>
<dbReference type="InterPro" id="IPR036381">
    <property type="entry name" value="Tus_dom1"/>
</dbReference>
<keyword evidence="2" id="KW-1185">Reference proteome</keyword>
<dbReference type="Gene3D" id="3.50.14.10">
    <property type="entry name" value="Replication terminator Tus, domain 1 superfamily/Replication terminator Tus"/>
    <property type="match status" value="1"/>
</dbReference>
<dbReference type="SUPFAM" id="SSF56596">
    <property type="entry name" value="Replication terminator protein (Tus)"/>
    <property type="match status" value="1"/>
</dbReference>
<accession>A0A1N7PZ85</accession>
<dbReference type="GO" id="GO:0003677">
    <property type="term" value="F:DNA binding"/>
    <property type="evidence" value="ECO:0007669"/>
    <property type="project" value="InterPro"/>
</dbReference>
<dbReference type="EMBL" id="FTOH01000012">
    <property type="protein sequence ID" value="SIT15922.1"/>
    <property type="molecule type" value="Genomic_DNA"/>
</dbReference>
<evidence type="ECO:0000313" key="1">
    <source>
        <dbReference type="EMBL" id="SIT15922.1"/>
    </source>
</evidence>
<dbReference type="InterPro" id="IPR036384">
    <property type="entry name" value="Tus_sf"/>
</dbReference>
<dbReference type="AlphaFoldDB" id="A0A1N7PZ85"/>
<gene>
    <name evidence="1" type="ORF">SAMN05421686_11258</name>
</gene>